<accession>A0A512TR78</accession>
<feature type="transmembrane region" description="Helical" evidence="5">
    <location>
        <begin position="40"/>
        <end position="59"/>
    </location>
</feature>
<keyword evidence="3 5" id="KW-1133">Transmembrane helix</keyword>
<feature type="transmembrane region" description="Helical" evidence="5">
    <location>
        <begin position="6"/>
        <end position="28"/>
    </location>
</feature>
<gene>
    <name evidence="7" type="ORF">CBU02nite_32320</name>
</gene>
<keyword evidence="4 5" id="KW-0472">Membrane</keyword>
<evidence type="ECO:0000313" key="8">
    <source>
        <dbReference type="Proteomes" id="UP000321089"/>
    </source>
</evidence>
<dbReference type="GO" id="GO:0016020">
    <property type="term" value="C:membrane"/>
    <property type="evidence" value="ECO:0007669"/>
    <property type="project" value="UniProtKB-SubCell"/>
</dbReference>
<comment type="caution">
    <text evidence="7">The sequence shown here is derived from an EMBL/GenBank/DDBJ whole genome shotgun (WGS) entry which is preliminary data.</text>
</comment>
<dbReference type="RefSeq" id="WP_171781559.1">
    <property type="nucleotide sequence ID" value="NZ_BKBC01000059.1"/>
</dbReference>
<name>A0A512TR78_CLOBU</name>
<evidence type="ECO:0000256" key="2">
    <source>
        <dbReference type="ARBA" id="ARBA00022692"/>
    </source>
</evidence>
<evidence type="ECO:0000256" key="3">
    <source>
        <dbReference type="ARBA" id="ARBA00022989"/>
    </source>
</evidence>
<dbReference type="EMBL" id="BKBC01000059">
    <property type="protein sequence ID" value="GEQ22726.1"/>
    <property type="molecule type" value="Genomic_DNA"/>
</dbReference>
<evidence type="ECO:0000256" key="4">
    <source>
        <dbReference type="ARBA" id="ARBA00023136"/>
    </source>
</evidence>
<evidence type="ECO:0000259" key="6">
    <source>
        <dbReference type="PROSITE" id="PS50262"/>
    </source>
</evidence>
<organism evidence="7 8">
    <name type="scientific">Clostridium butyricum</name>
    <dbReference type="NCBI Taxonomy" id="1492"/>
    <lineage>
        <taxon>Bacteria</taxon>
        <taxon>Bacillati</taxon>
        <taxon>Bacillota</taxon>
        <taxon>Clostridia</taxon>
        <taxon>Eubacteriales</taxon>
        <taxon>Clostridiaceae</taxon>
        <taxon>Clostridium</taxon>
    </lineage>
</organism>
<evidence type="ECO:0000256" key="5">
    <source>
        <dbReference type="SAM" id="Phobius"/>
    </source>
</evidence>
<proteinExistence type="predicted"/>
<sequence length="60" mass="6724">MIIIKVISALIILIVMTIYIIITIIQSVKDIFNKTKSRTDKISALVMLAFAISIVIYSIL</sequence>
<dbReference type="InterPro" id="IPR017452">
    <property type="entry name" value="GPCR_Rhodpsn_7TM"/>
</dbReference>
<reference evidence="7 8" key="1">
    <citation type="submission" date="2019-07" db="EMBL/GenBank/DDBJ databases">
        <title>Whole genome shotgun sequence of Clostridium butyricum NBRC 3858.</title>
        <authorList>
            <person name="Hosoyama A."/>
            <person name="Uohara A."/>
            <person name="Ohji S."/>
            <person name="Ichikawa N."/>
        </authorList>
    </citation>
    <scope>NUCLEOTIDE SEQUENCE [LARGE SCALE GENOMIC DNA]</scope>
    <source>
        <strain evidence="7 8">NBRC 3858</strain>
    </source>
</reference>
<dbReference type="Proteomes" id="UP000321089">
    <property type="component" value="Unassembled WGS sequence"/>
</dbReference>
<dbReference type="PROSITE" id="PS50262">
    <property type="entry name" value="G_PROTEIN_RECEP_F1_2"/>
    <property type="match status" value="1"/>
</dbReference>
<evidence type="ECO:0000313" key="7">
    <source>
        <dbReference type="EMBL" id="GEQ22726.1"/>
    </source>
</evidence>
<feature type="domain" description="G-protein coupled receptors family 1 profile" evidence="6">
    <location>
        <begin position="1"/>
        <end position="60"/>
    </location>
</feature>
<dbReference type="AlphaFoldDB" id="A0A512TR78"/>
<protein>
    <recommendedName>
        <fullName evidence="6">G-protein coupled receptors family 1 profile domain-containing protein</fullName>
    </recommendedName>
</protein>
<keyword evidence="2 5" id="KW-0812">Transmembrane</keyword>
<evidence type="ECO:0000256" key="1">
    <source>
        <dbReference type="ARBA" id="ARBA00004370"/>
    </source>
</evidence>
<comment type="subcellular location">
    <subcellularLocation>
        <location evidence="1">Membrane</location>
    </subcellularLocation>
</comment>